<keyword evidence="3" id="KW-1185">Reference proteome</keyword>
<dbReference type="EMBL" id="OU466863">
    <property type="protein sequence ID" value="CAH2079774.1"/>
    <property type="molecule type" value="Genomic_DNA"/>
</dbReference>
<evidence type="ECO:0000256" key="1">
    <source>
        <dbReference type="SAM" id="MobiDB-lite"/>
    </source>
</evidence>
<reference evidence="2 3" key="1">
    <citation type="submission" date="2022-03" db="EMBL/GenBank/DDBJ databases">
        <authorList>
            <person name="Nunn A."/>
            <person name="Chopra R."/>
            <person name="Nunn A."/>
            <person name="Contreras Garrido A."/>
        </authorList>
    </citation>
    <scope>NUCLEOTIDE SEQUENCE [LARGE SCALE GENOMIC DNA]</scope>
</reference>
<evidence type="ECO:0000313" key="3">
    <source>
        <dbReference type="Proteomes" id="UP000836841"/>
    </source>
</evidence>
<proteinExistence type="predicted"/>
<name>A0AAU9TCK3_THLAR</name>
<feature type="region of interest" description="Disordered" evidence="1">
    <location>
        <begin position="1"/>
        <end position="22"/>
    </location>
</feature>
<sequence>MRIPRVEETAENGFQQIMGGGAQKQPNITLSLIRVGTEGRSDMAQSSEGLPQQNAKRPRVETPKKMLGNLDIDLLQNGFHMGCVAPMALSLSGKNGSGQQRKSS</sequence>
<feature type="region of interest" description="Disordered" evidence="1">
    <location>
        <begin position="36"/>
        <end position="62"/>
    </location>
</feature>
<protein>
    <submittedName>
        <fullName evidence="2">Uncharacterized protein</fullName>
    </submittedName>
</protein>
<feature type="compositionally biased region" description="Polar residues" evidence="1">
    <location>
        <begin position="43"/>
        <end position="55"/>
    </location>
</feature>
<dbReference type="AlphaFoldDB" id="A0AAU9TCK3"/>
<dbReference type="Proteomes" id="UP000836841">
    <property type="component" value="Chromosome 7"/>
</dbReference>
<gene>
    <name evidence="2" type="ORF">TAV2_LOCUS25470</name>
</gene>
<evidence type="ECO:0000313" key="2">
    <source>
        <dbReference type="EMBL" id="CAH2079774.1"/>
    </source>
</evidence>
<accession>A0AAU9TCK3</accession>
<organism evidence="2 3">
    <name type="scientific">Thlaspi arvense</name>
    <name type="common">Field penny-cress</name>
    <dbReference type="NCBI Taxonomy" id="13288"/>
    <lineage>
        <taxon>Eukaryota</taxon>
        <taxon>Viridiplantae</taxon>
        <taxon>Streptophyta</taxon>
        <taxon>Embryophyta</taxon>
        <taxon>Tracheophyta</taxon>
        <taxon>Spermatophyta</taxon>
        <taxon>Magnoliopsida</taxon>
        <taxon>eudicotyledons</taxon>
        <taxon>Gunneridae</taxon>
        <taxon>Pentapetalae</taxon>
        <taxon>rosids</taxon>
        <taxon>malvids</taxon>
        <taxon>Brassicales</taxon>
        <taxon>Brassicaceae</taxon>
        <taxon>Thlaspideae</taxon>
        <taxon>Thlaspi</taxon>
    </lineage>
</organism>